<reference evidence="3" key="1">
    <citation type="submission" date="2016-10" db="EMBL/GenBank/DDBJ databases">
        <authorList>
            <person name="Varghese N."/>
        </authorList>
    </citation>
    <scope>NUCLEOTIDE SEQUENCE [LARGE SCALE GENOMIC DNA]</scope>
    <source>
        <strain evidence="3">CGMCC 1.12284</strain>
    </source>
</reference>
<evidence type="ECO:0000313" key="3">
    <source>
        <dbReference type="Proteomes" id="UP000183275"/>
    </source>
</evidence>
<dbReference type="eggNOG" id="ENOG502N5UN">
    <property type="taxonomic scope" value="Archaea"/>
</dbReference>
<evidence type="ECO:0000313" key="2">
    <source>
        <dbReference type="EMBL" id="SEW08772.1"/>
    </source>
</evidence>
<feature type="compositionally biased region" description="Polar residues" evidence="1">
    <location>
        <begin position="150"/>
        <end position="159"/>
    </location>
</feature>
<keyword evidence="3" id="KW-1185">Reference proteome</keyword>
<proteinExistence type="predicted"/>
<dbReference type="AlphaFoldDB" id="A0A1I0P405"/>
<protein>
    <submittedName>
        <fullName evidence="2">Uncharacterized protein</fullName>
    </submittedName>
</protein>
<feature type="region of interest" description="Disordered" evidence="1">
    <location>
        <begin position="13"/>
        <end position="161"/>
    </location>
</feature>
<accession>A0A1I0P405</accession>
<gene>
    <name evidence="2" type="ORF">SAMN05216285_2100</name>
</gene>
<evidence type="ECO:0000256" key="1">
    <source>
        <dbReference type="SAM" id="MobiDB-lite"/>
    </source>
</evidence>
<organism evidence="2 3">
    <name type="scientific">Natrinema salifodinae</name>
    <dbReference type="NCBI Taxonomy" id="1202768"/>
    <lineage>
        <taxon>Archaea</taxon>
        <taxon>Methanobacteriati</taxon>
        <taxon>Methanobacteriota</taxon>
        <taxon>Stenosarchaea group</taxon>
        <taxon>Halobacteria</taxon>
        <taxon>Halobacteriales</taxon>
        <taxon>Natrialbaceae</taxon>
        <taxon>Natrinema</taxon>
    </lineage>
</organism>
<feature type="compositionally biased region" description="Basic and acidic residues" evidence="1">
    <location>
        <begin position="94"/>
        <end position="113"/>
    </location>
</feature>
<name>A0A1I0P405_9EURY</name>
<sequence>MCLWTRLQRIAGRSCGGNTVAAEAQSHTDRLRTDGGERRDRDESADEEGKGKNATETDEDAADVNGTAEADTGIETEVDASNVDVAEPGEAEPAEPRWERIDPDDIPEFEIHADQPVGVDGSTDDADGNDRDATTTNDQATDPTAGRPNTARSPGQSRIKQGGTEGYIVALEICARLPDDVRLPDEAADLVPVAVEAELEEDIRAFAAAEFETARPSVETLSFDEADDEIWMRLRLGISPDAFADLDPDEIREHALQRLEGLF</sequence>
<feature type="compositionally biased region" description="Basic and acidic residues" evidence="1">
    <location>
        <begin position="26"/>
        <end position="55"/>
    </location>
</feature>
<dbReference type="Proteomes" id="UP000183275">
    <property type="component" value="Unassembled WGS sequence"/>
</dbReference>
<dbReference type="EMBL" id="FOIS01000003">
    <property type="protein sequence ID" value="SEW08772.1"/>
    <property type="molecule type" value="Genomic_DNA"/>
</dbReference>